<evidence type="ECO:0000313" key="3">
    <source>
        <dbReference type="Proteomes" id="UP000612808"/>
    </source>
</evidence>
<evidence type="ECO:0000313" key="2">
    <source>
        <dbReference type="EMBL" id="GID12556.1"/>
    </source>
</evidence>
<dbReference type="PANTHER" id="PTHR37305:SF1">
    <property type="entry name" value="MEMBRANE PROTEIN"/>
    <property type="match status" value="1"/>
</dbReference>
<feature type="transmembrane region" description="Helical" evidence="1">
    <location>
        <begin position="60"/>
        <end position="88"/>
    </location>
</feature>
<keyword evidence="3" id="KW-1185">Reference proteome</keyword>
<feature type="transmembrane region" description="Helical" evidence="1">
    <location>
        <begin position="160"/>
        <end position="184"/>
    </location>
</feature>
<dbReference type="EMBL" id="BOMB01000019">
    <property type="protein sequence ID" value="GID12556.1"/>
    <property type="molecule type" value="Genomic_DNA"/>
</dbReference>
<keyword evidence="1" id="KW-1133">Transmembrane helix</keyword>
<name>A0A8J3J6K5_9ACTN</name>
<dbReference type="PANTHER" id="PTHR37305">
    <property type="entry name" value="INTEGRAL MEMBRANE PROTEIN-RELATED"/>
    <property type="match status" value="1"/>
</dbReference>
<sequence length="270" mass="28311">MRVLTAYRWELEKLTAQVRVRAAAAACVLAPFVFVAVLRIQDTVPSDTLFGRWVHVSGFAAPMVVLVFTTQWALPLLISLVAGDILAAEDRYGTWPTLLTRSLTRGTVYAGKVLAALTYAVVLVVLLGLASLTAGVTVLGHDPLVGLSGTLFSPGTSAGLVLSAWASVLPPALGFAALGVLFSAATRNGPAGILGPTVLGLLMQVYSFVDGPRAVRSALLTTGFEAWHGLFAAHPYRGPMVTAAAVSAVWVAVCLAAGYLLLRRREITGD</sequence>
<feature type="transmembrane region" description="Helical" evidence="1">
    <location>
        <begin position="240"/>
        <end position="262"/>
    </location>
</feature>
<comment type="caution">
    <text evidence="2">The sequence shown here is derived from an EMBL/GenBank/DDBJ whole genome shotgun (WGS) entry which is preliminary data.</text>
</comment>
<feature type="transmembrane region" description="Helical" evidence="1">
    <location>
        <begin position="109"/>
        <end position="140"/>
    </location>
</feature>
<keyword evidence="1" id="KW-0472">Membrane</keyword>
<dbReference type="RefSeq" id="WP_203658586.1">
    <property type="nucleotide sequence ID" value="NZ_BAAAZM010000013.1"/>
</dbReference>
<dbReference type="Pfam" id="PF12730">
    <property type="entry name" value="ABC2_membrane_4"/>
    <property type="match status" value="1"/>
</dbReference>
<reference evidence="2" key="1">
    <citation type="submission" date="2021-01" db="EMBL/GenBank/DDBJ databases">
        <title>Whole genome shotgun sequence of Actinocatenispora rupis NBRC 107355.</title>
        <authorList>
            <person name="Komaki H."/>
            <person name="Tamura T."/>
        </authorList>
    </citation>
    <scope>NUCLEOTIDE SEQUENCE</scope>
    <source>
        <strain evidence="2">NBRC 107355</strain>
    </source>
</reference>
<dbReference type="Proteomes" id="UP000612808">
    <property type="component" value="Unassembled WGS sequence"/>
</dbReference>
<feature type="transmembrane region" description="Helical" evidence="1">
    <location>
        <begin position="191"/>
        <end position="209"/>
    </location>
</feature>
<keyword evidence="1" id="KW-0812">Transmembrane</keyword>
<proteinExistence type="predicted"/>
<protein>
    <recommendedName>
        <fullName evidence="4">ABC-2 type transport system permease protein</fullName>
    </recommendedName>
</protein>
<dbReference type="AlphaFoldDB" id="A0A8J3J6K5"/>
<gene>
    <name evidence="2" type="ORF">Aru02nite_34450</name>
</gene>
<evidence type="ECO:0008006" key="4">
    <source>
        <dbReference type="Google" id="ProtNLM"/>
    </source>
</evidence>
<accession>A0A8J3J6K5</accession>
<organism evidence="2 3">
    <name type="scientific">Actinocatenispora rupis</name>
    <dbReference type="NCBI Taxonomy" id="519421"/>
    <lineage>
        <taxon>Bacteria</taxon>
        <taxon>Bacillati</taxon>
        <taxon>Actinomycetota</taxon>
        <taxon>Actinomycetes</taxon>
        <taxon>Micromonosporales</taxon>
        <taxon>Micromonosporaceae</taxon>
        <taxon>Actinocatenispora</taxon>
    </lineage>
</organism>
<feature type="transmembrane region" description="Helical" evidence="1">
    <location>
        <begin position="20"/>
        <end position="40"/>
    </location>
</feature>
<evidence type="ECO:0000256" key="1">
    <source>
        <dbReference type="SAM" id="Phobius"/>
    </source>
</evidence>